<dbReference type="PANTHER" id="PTHR43205">
    <property type="entry name" value="PROSTAGLANDIN REDUCTASE"/>
    <property type="match status" value="1"/>
</dbReference>
<sequence length="337" mass="35837">MTEVNRSWRLAARPEGMIKDSDFTWHEEPLPAELGPGQILVETLYLSVDPTQRIWIERDSYLPAVAIGEVVRAGGVARVLRSSLPGFSPGDLVFGMTGWQTHAVIEPSIRGPRKLPEGVSPTMAVSLFGLTGLTAYFGLLDVGQPKEGETVVVSGAAGATGNAVGQIAKIKGCRVVGIAGGPQKCAWLKDDLGFDAVIDYKSEDVAKRLGELCPNGIDVYFDNVGGSILEAALSHLAMRGRVVLCGSIGDYNNATGSTGPRNLMNLVMKRGRMEGFLVSDYAARFGEAIGDLARWAAEGRIKDRVDVVEGLENAPAALRRLFTGANTGKQLIKVAAG</sequence>
<dbReference type="InterPro" id="IPR020843">
    <property type="entry name" value="ER"/>
</dbReference>
<dbReference type="Pfam" id="PF00107">
    <property type="entry name" value="ADH_zinc_N"/>
    <property type="match status" value="1"/>
</dbReference>
<feature type="domain" description="Enoyl reductase (ER)" evidence="2">
    <location>
        <begin position="19"/>
        <end position="332"/>
    </location>
</feature>
<accession>A0A4U1IWL5</accession>
<dbReference type="FunFam" id="3.40.50.720:FF:000121">
    <property type="entry name" value="Prostaglandin reductase 2"/>
    <property type="match status" value="1"/>
</dbReference>
<dbReference type="EMBL" id="SSMQ01000063">
    <property type="protein sequence ID" value="TKC98836.1"/>
    <property type="molecule type" value="Genomic_DNA"/>
</dbReference>
<dbReference type="Gene3D" id="3.90.180.10">
    <property type="entry name" value="Medium-chain alcohol dehydrogenases, catalytic domain"/>
    <property type="match status" value="1"/>
</dbReference>
<evidence type="ECO:0000313" key="4">
    <source>
        <dbReference type="Proteomes" id="UP000309215"/>
    </source>
</evidence>
<dbReference type="SUPFAM" id="SSF50129">
    <property type="entry name" value="GroES-like"/>
    <property type="match status" value="1"/>
</dbReference>
<organism evidence="3 4">
    <name type="scientific">Polyangium fumosum</name>
    <dbReference type="NCBI Taxonomy" id="889272"/>
    <lineage>
        <taxon>Bacteria</taxon>
        <taxon>Pseudomonadati</taxon>
        <taxon>Myxococcota</taxon>
        <taxon>Polyangia</taxon>
        <taxon>Polyangiales</taxon>
        <taxon>Polyangiaceae</taxon>
        <taxon>Polyangium</taxon>
    </lineage>
</organism>
<dbReference type="CDD" id="cd05288">
    <property type="entry name" value="PGDH"/>
    <property type="match status" value="1"/>
</dbReference>
<dbReference type="RefSeq" id="WP_136934378.1">
    <property type="nucleotide sequence ID" value="NZ_SSMQ01000063.1"/>
</dbReference>
<proteinExistence type="predicted"/>
<dbReference type="InterPro" id="IPR013149">
    <property type="entry name" value="ADH-like_C"/>
</dbReference>
<dbReference type="InterPro" id="IPR041694">
    <property type="entry name" value="ADH_N_2"/>
</dbReference>
<name>A0A4U1IWL5_9BACT</name>
<evidence type="ECO:0000256" key="1">
    <source>
        <dbReference type="ARBA" id="ARBA00023002"/>
    </source>
</evidence>
<dbReference type="AlphaFoldDB" id="A0A4U1IWL5"/>
<dbReference type="PANTHER" id="PTHR43205:SF7">
    <property type="entry name" value="PROSTAGLANDIN REDUCTASE 1"/>
    <property type="match status" value="1"/>
</dbReference>
<dbReference type="Gene3D" id="3.40.50.720">
    <property type="entry name" value="NAD(P)-binding Rossmann-like Domain"/>
    <property type="match status" value="1"/>
</dbReference>
<dbReference type="OrthoDB" id="9805663at2"/>
<dbReference type="InterPro" id="IPR045010">
    <property type="entry name" value="MDR_fam"/>
</dbReference>
<dbReference type="InterPro" id="IPR011032">
    <property type="entry name" value="GroES-like_sf"/>
</dbReference>
<comment type="caution">
    <text evidence="3">The sequence shown here is derived from an EMBL/GenBank/DDBJ whole genome shotgun (WGS) entry which is preliminary data.</text>
</comment>
<dbReference type="SUPFAM" id="SSF51735">
    <property type="entry name" value="NAD(P)-binding Rossmann-fold domains"/>
    <property type="match status" value="1"/>
</dbReference>
<reference evidence="3 4" key="1">
    <citation type="submission" date="2019-04" db="EMBL/GenBank/DDBJ databases">
        <authorList>
            <person name="Li Y."/>
            <person name="Wang J."/>
        </authorList>
    </citation>
    <scope>NUCLEOTIDE SEQUENCE [LARGE SCALE GENOMIC DNA]</scope>
    <source>
        <strain evidence="3 4">DSM 14668</strain>
    </source>
</reference>
<protein>
    <submittedName>
        <fullName evidence="3">NADP-dependent oxidoreductase</fullName>
    </submittedName>
</protein>
<dbReference type="Proteomes" id="UP000309215">
    <property type="component" value="Unassembled WGS sequence"/>
</dbReference>
<dbReference type="InterPro" id="IPR036291">
    <property type="entry name" value="NAD(P)-bd_dom_sf"/>
</dbReference>
<evidence type="ECO:0000313" key="3">
    <source>
        <dbReference type="EMBL" id="TKC98836.1"/>
    </source>
</evidence>
<gene>
    <name evidence="3" type="ORF">E8A74_39965</name>
</gene>
<keyword evidence="4" id="KW-1185">Reference proteome</keyword>
<evidence type="ECO:0000259" key="2">
    <source>
        <dbReference type="SMART" id="SM00829"/>
    </source>
</evidence>
<dbReference type="Pfam" id="PF16884">
    <property type="entry name" value="ADH_N_2"/>
    <property type="match status" value="1"/>
</dbReference>
<keyword evidence="1" id="KW-0560">Oxidoreductase</keyword>
<dbReference type="GO" id="GO:0016628">
    <property type="term" value="F:oxidoreductase activity, acting on the CH-CH group of donors, NAD or NADP as acceptor"/>
    <property type="evidence" value="ECO:0007669"/>
    <property type="project" value="InterPro"/>
</dbReference>
<dbReference type="SMART" id="SM00829">
    <property type="entry name" value="PKS_ER"/>
    <property type="match status" value="1"/>
</dbReference>